<proteinExistence type="inferred from homology"/>
<keyword evidence="3" id="KW-0808">Transferase</keyword>
<dbReference type="Gene3D" id="3.30.70.270">
    <property type="match status" value="2"/>
</dbReference>
<dbReference type="GO" id="GO:0035613">
    <property type="term" value="F:RNA stem-loop binding"/>
    <property type="evidence" value="ECO:0007669"/>
    <property type="project" value="TreeGrafter"/>
</dbReference>
<evidence type="ECO:0000256" key="5">
    <source>
        <dbReference type="ARBA" id="ARBA00022722"/>
    </source>
</evidence>
<evidence type="ECO:0000313" key="10">
    <source>
        <dbReference type="EMBL" id="NXE71554.1"/>
    </source>
</evidence>
<evidence type="ECO:0000256" key="2">
    <source>
        <dbReference type="ARBA" id="ARBA00012180"/>
    </source>
</evidence>
<keyword evidence="11" id="KW-1185">Reference proteome</keyword>
<organism evidence="10 11">
    <name type="scientific">Calcarius ornatus</name>
    <name type="common">Chestnut-collared longspur</name>
    <dbReference type="NCBI Taxonomy" id="198940"/>
    <lineage>
        <taxon>Eukaryota</taxon>
        <taxon>Metazoa</taxon>
        <taxon>Chordata</taxon>
        <taxon>Craniata</taxon>
        <taxon>Vertebrata</taxon>
        <taxon>Euteleostomi</taxon>
        <taxon>Archelosauria</taxon>
        <taxon>Archosauria</taxon>
        <taxon>Dinosauria</taxon>
        <taxon>Saurischia</taxon>
        <taxon>Theropoda</taxon>
        <taxon>Coelurosauria</taxon>
        <taxon>Aves</taxon>
        <taxon>Neognathae</taxon>
        <taxon>Neoaves</taxon>
        <taxon>Telluraves</taxon>
        <taxon>Australaves</taxon>
        <taxon>Passeriformes</taxon>
        <taxon>Passeroidea</taxon>
        <taxon>Fringillidae</taxon>
        <taxon>Emberizinae</taxon>
        <taxon>Emberizini</taxon>
        <taxon>Calcarius</taxon>
    </lineage>
</organism>
<dbReference type="PROSITE" id="PS50878">
    <property type="entry name" value="RT_POL"/>
    <property type="match status" value="1"/>
</dbReference>
<reference evidence="10" key="1">
    <citation type="submission" date="2019-09" db="EMBL/GenBank/DDBJ databases">
        <title>Bird 10,000 Genomes (B10K) Project - Family phase.</title>
        <authorList>
            <person name="Zhang G."/>
        </authorList>
    </citation>
    <scope>NUCLEOTIDE SEQUENCE</scope>
    <source>
        <strain evidence="10">B10K-DU-015-28</strain>
        <tissue evidence="10">Muscle</tissue>
    </source>
</reference>
<dbReference type="EC" id="3.1.26.4" evidence="2"/>
<sequence>RQWPLKRESLEQAHILVHEQYKQDHLQLSTSAWNTPIFVIKKKSRKYHLLHDLQAVNAQMEPMGALQPGLPNPAMLPKDWPFLIIYLKDCFFTITLHPKDTRRFAFTLPSVNREEPDKRFEWTTLPQGSRNSPTLCQLYVDNALQPLRQAWPETIINHYMDDILFAQPQPFTGRQIQEIHNALRLHGLVVAPEKIQLSAPWKYLGWTLTNQIVTPQKLQLNTEIQTLHDAQKLLGDLQWLRPITGIPNELLDELRPLFKGTDL</sequence>
<evidence type="ECO:0000259" key="9">
    <source>
        <dbReference type="PROSITE" id="PS50878"/>
    </source>
</evidence>
<gene>
    <name evidence="10" type="primary">Ervk18_3</name>
    <name evidence="10" type="ORF">CALORN_R12674</name>
</gene>
<dbReference type="Gene3D" id="3.10.10.10">
    <property type="entry name" value="HIV Type 1 Reverse Transcriptase, subunit A, domain 1"/>
    <property type="match status" value="1"/>
</dbReference>
<dbReference type="Pfam" id="PF06817">
    <property type="entry name" value="RVT_thumb"/>
    <property type="match status" value="1"/>
</dbReference>
<keyword evidence="8" id="KW-0695">RNA-directed DNA polymerase</keyword>
<protein>
    <recommendedName>
        <fullName evidence="2">ribonuclease H</fullName>
        <ecNumber evidence="2">3.1.26.4</ecNumber>
    </recommendedName>
</protein>
<dbReference type="GO" id="GO:0004523">
    <property type="term" value="F:RNA-DNA hybrid ribonuclease activity"/>
    <property type="evidence" value="ECO:0007669"/>
    <property type="project" value="UniProtKB-EC"/>
</dbReference>
<evidence type="ECO:0000256" key="3">
    <source>
        <dbReference type="ARBA" id="ARBA00022679"/>
    </source>
</evidence>
<evidence type="ECO:0000256" key="4">
    <source>
        <dbReference type="ARBA" id="ARBA00022695"/>
    </source>
</evidence>
<name>A0A852AHZ6_CALOR</name>
<dbReference type="InterPro" id="IPR010661">
    <property type="entry name" value="RVT_thumb"/>
</dbReference>
<dbReference type="InterPro" id="IPR043502">
    <property type="entry name" value="DNA/RNA_pol_sf"/>
</dbReference>
<dbReference type="PANTHER" id="PTHR41694">
    <property type="entry name" value="ENDOGENOUS RETROVIRUS GROUP K MEMBER POL PROTEIN"/>
    <property type="match status" value="1"/>
</dbReference>
<keyword evidence="6" id="KW-0255">Endonuclease</keyword>
<evidence type="ECO:0000256" key="1">
    <source>
        <dbReference type="ARBA" id="ARBA00010879"/>
    </source>
</evidence>
<dbReference type="EMBL" id="WBNL01003372">
    <property type="protein sequence ID" value="NXE71554.1"/>
    <property type="molecule type" value="Genomic_DNA"/>
</dbReference>
<dbReference type="Proteomes" id="UP000603627">
    <property type="component" value="Unassembled WGS sequence"/>
</dbReference>
<dbReference type="PANTHER" id="PTHR41694:SF3">
    <property type="entry name" value="RNA-DIRECTED DNA POLYMERASE-RELATED"/>
    <property type="match status" value="1"/>
</dbReference>
<dbReference type="AlphaFoldDB" id="A0A852AHZ6"/>
<comment type="caution">
    <text evidence="10">The sequence shown here is derived from an EMBL/GenBank/DDBJ whole genome shotgun (WGS) entry which is preliminary data.</text>
</comment>
<evidence type="ECO:0000256" key="8">
    <source>
        <dbReference type="ARBA" id="ARBA00022918"/>
    </source>
</evidence>
<keyword evidence="5" id="KW-0540">Nuclease</keyword>
<dbReference type="Pfam" id="PF00078">
    <property type="entry name" value="RVT_1"/>
    <property type="match status" value="1"/>
</dbReference>
<keyword evidence="4" id="KW-0548">Nucleotidyltransferase</keyword>
<evidence type="ECO:0000256" key="6">
    <source>
        <dbReference type="ARBA" id="ARBA00022759"/>
    </source>
</evidence>
<keyword evidence="7" id="KW-0378">Hydrolase</keyword>
<dbReference type="InterPro" id="IPR043128">
    <property type="entry name" value="Rev_trsase/Diguanyl_cyclase"/>
</dbReference>
<dbReference type="InterPro" id="IPR000477">
    <property type="entry name" value="RT_dom"/>
</dbReference>
<accession>A0A852AHZ6</accession>
<feature type="domain" description="Reverse transcriptase" evidence="9">
    <location>
        <begin position="21"/>
        <end position="208"/>
    </location>
</feature>
<evidence type="ECO:0000313" key="11">
    <source>
        <dbReference type="Proteomes" id="UP000603627"/>
    </source>
</evidence>
<dbReference type="GO" id="GO:0003964">
    <property type="term" value="F:RNA-directed DNA polymerase activity"/>
    <property type="evidence" value="ECO:0007669"/>
    <property type="project" value="UniProtKB-KW"/>
</dbReference>
<comment type="similarity">
    <text evidence="1">Belongs to the beta type-B retroviral polymerase family. HERV class-II K(HML-2) pol subfamily.</text>
</comment>
<evidence type="ECO:0000256" key="7">
    <source>
        <dbReference type="ARBA" id="ARBA00022801"/>
    </source>
</evidence>
<feature type="non-terminal residue" evidence="10">
    <location>
        <position position="1"/>
    </location>
</feature>
<feature type="non-terminal residue" evidence="10">
    <location>
        <position position="263"/>
    </location>
</feature>
<dbReference type="SUPFAM" id="SSF56672">
    <property type="entry name" value="DNA/RNA polymerases"/>
    <property type="match status" value="1"/>
</dbReference>